<dbReference type="InterPro" id="IPR032466">
    <property type="entry name" value="Metal_Hydrolase"/>
</dbReference>
<dbReference type="InterPro" id="IPR023100">
    <property type="entry name" value="D-aminoacylase_insert_dom_sf"/>
</dbReference>
<comment type="caution">
    <text evidence="3">The sequence shown here is derived from an EMBL/GenBank/DDBJ whole genome shotgun (WGS) entry which is preliminary data.</text>
</comment>
<dbReference type="Gene3D" id="2.30.40.10">
    <property type="entry name" value="Urease, subunit C, domain 1"/>
    <property type="match status" value="1"/>
</dbReference>
<dbReference type="Gene3D" id="3.20.20.140">
    <property type="entry name" value="Metal-dependent hydrolases"/>
    <property type="match status" value="1"/>
</dbReference>
<evidence type="ECO:0000256" key="1">
    <source>
        <dbReference type="ARBA" id="ARBA00010716"/>
    </source>
</evidence>
<dbReference type="EMBL" id="PEVJ01000022">
    <property type="protein sequence ID" value="PIU98532.1"/>
    <property type="molecule type" value="Genomic_DNA"/>
</dbReference>
<dbReference type="SUPFAM" id="SSF51556">
    <property type="entry name" value="Metallo-dependent hydrolases"/>
    <property type="match status" value="1"/>
</dbReference>
<sequence>MTILVKNIQLLDGSGRSTFKTDVLIKNEKIYAVGSFPRFRANEIIDGMGAYCSPGFIDINANSDHYLTLFSNPSQKDFLVQGVTTIIGGQCGASLAPLLYGSLESIKKWANIDKINVNWRTVKEFLEAVEKRALGVNFGTLVGHTTIRHDLTTAGSSRNLSRNEIRVFDSILEKSLKSGAFGFSTGLGYVENREIPYSEIKILAETAAEHKSLYATHLRNEKNGLIASVNETIDIAKETDVKILISHFQPLIGYEKNYEEALELINKNSDKADIYFDVNPFNTSTVLISVFLPEWIQKESYQTILKDIQTPGLREKILRELPRIKGEEIIIVNAPVHEYLIGKSLKEFAQNRDLNIGEGLLELMRLTNFRAVVFYKNINLKKTLKFLTNERAIIASNSAAFGEAEGFKKIIKPERSYKTFTRFLELAEKAPGEKIMPIEKAIQKITGLPAQKLGLKRRGMVKEDYFADLVIFKDVEIREVLLNGRRVVKDGKFQDVLAGKILRHYT</sequence>
<evidence type="ECO:0008006" key="5">
    <source>
        <dbReference type="Google" id="ProtNLM"/>
    </source>
</evidence>
<dbReference type="PANTHER" id="PTHR11113">
    <property type="entry name" value="N-ACETYLGLUCOSAMINE-6-PHOSPHATE DEACETYLASE"/>
    <property type="match status" value="1"/>
</dbReference>
<organism evidence="3 4">
    <name type="scientific">Candidatus Wolfebacteria bacterium CG03_land_8_20_14_0_80_40_12</name>
    <dbReference type="NCBI Taxonomy" id="1975069"/>
    <lineage>
        <taxon>Bacteria</taxon>
        <taxon>Candidatus Wolfeibacteriota</taxon>
    </lineage>
</organism>
<gene>
    <name evidence="3" type="ORF">COS61_00925</name>
</gene>
<accession>A0A2M7B629</accession>
<protein>
    <recommendedName>
        <fullName evidence="5">Amidohydrolase 3 domain-containing protein</fullName>
    </recommendedName>
</protein>
<comment type="similarity">
    <text evidence="1">Belongs to the metallo-dependent hydrolases superfamily. NagA family.</text>
</comment>
<evidence type="ECO:0000313" key="4">
    <source>
        <dbReference type="Proteomes" id="UP000228949"/>
    </source>
</evidence>
<name>A0A2M7B629_9BACT</name>
<evidence type="ECO:0000256" key="2">
    <source>
        <dbReference type="ARBA" id="ARBA00022801"/>
    </source>
</evidence>
<dbReference type="PANTHER" id="PTHR11113:SF14">
    <property type="entry name" value="N-ACETYLGLUCOSAMINE-6-PHOSPHATE DEACETYLASE"/>
    <property type="match status" value="1"/>
</dbReference>
<dbReference type="InterPro" id="IPR011059">
    <property type="entry name" value="Metal-dep_hydrolase_composite"/>
</dbReference>
<reference evidence="4" key="1">
    <citation type="submission" date="2017-09" db="EMBL/GenBank/DDBJ databases">
        <title>Depth-based differentiation of microbial function through sediment-hosted aquifers and enrichment of novel symbionts in the deep terrestrial subsurface.</title>
        <authorList>
            <person name="Probst A.J."/>
            <person name="Ladd B."/>
            <person name="Jarett J.K."/>
            <person name="Geller-Mcgrath D.E."/>
            <person name="Sieber C.M.K."/>
            <person name="Emerson J.B."/>
            <person name="Anantharaman K."/>
            <person name="Thomas B.C."/>
            <person name="Malmstrom R."/>
            <person name="Stieglmeier M."/>
            <person name="Klingl A."/>
            <person name="Woyke T."/>
            <person name="Ryan C.M."/>
            <person name="Banfield J.F."/>
        </authorList>
    </citation>
    <scope>NUCLEOTIDE SEQUENCE [LARGE SCALE GENOMIC DNA]</scope>
</reference>
<dbReference type="GO" id="GO:0008448">
    <property type="term" value="F:N-acetylglucosamine-6-phosphate deacetylase activity"/>
    <property type="evidence" value="ECO:0007669"/>
    <property type="project" value="TreeGrafter"/>
</dbReference>
<dbReference type="GO" id="GO:0006046">
    <property type="term" value="P:N-acetylglucosamine catabolic process"/>
    <property type="evidence" value="ECO:0007669"/>
    <property type="project" value="TreeGrafter"/>
</dbReference>
<proteinExistence type="inferred from homology"/>
<dbReference type="Proteomes" id="UP000228949">
    <property type="component" value="Unassembled WGS sequence"/>
</dbReference>
<dbReference type="Gene3D" id="3.30.1490.130">
    <property type="entry name" value="D-aminoacylase. Domain 3"/>
    <property type="match status" value="1"/>
</dbReference>
<evidence type="ECO:0000313" key="3">
    <source>
        <dbReference type="EMBL" id="PIU98532.1"/>
    </source>
</evidence>
<dbReference type="SUPFAM" id="SSF51338">
    <property type="entry name" value="Composite domain of metallo-dependent hydrolases"/>
    <property type="match status" value="1"/>
</dbReference>
<keyword evidence="2" id="KW-0378">Hydrolase</keyword>
<dbReference type="AlphaFoldDB" id="A0A2M7B629"/>